<dbReference type="Proteomes" id="UP001497516">
    <property type="component" value="Chromosome 8"/>
</dbReference>
<dbReference type="AlphaFoldDB" id="A0AAV2G7Q6"/>
<organism evidence="1 2">
    <name type="scientific">Linum trigynum</name>
    <dbReference type="NCBI Taxonomy" id="586398"/>
    <lineage>
        <taxon>Eukaryota</taxon>
        <taxon>Viridiplantae</taxon>
        <taxon>Streptophyta</taxon>
        <taxon>Embryophyta</taxon>
        <taxon>Tracheophyta</taxon>
        <taxon>Spermatophyta</taxon>
        <taxon>Magnoliopsida</taxon>
        <taxon>eudicotyledons</taxon>
        <taxon>Gunneridae</taxon>
        <taxon>Pentapetalae</taxon>
        <taxon>rosids</taxon>
        <taxon>fabids</taxon>
        <taxon>Malpighiales</taxon>
        <taxon>Linaceae</taxon>
        <taxon>Linum</taxon>
    </lineage>
</organism>
<dbReference type="EMBL" id="OZ034821">
    <property type="protein sequence ID" value="CAL1406299.1"/>
    <property type="molecule type" value="Genomic_DNA"/>
</dbReference>
<name>A0AAV2G7Q6_9ROSI</name>
<reference evidence="1 2" key="1">
    <citation type="submission" date="2024-04" db="EMBL/GenBank/DDBJ databases">
        <authorList>
            <person name="Fracassetti M."/>
        </authorList>
    </citation>
    <scope>NUCLEOTIDE SEQUENCE [LARGE SCALE GENOMIC DNA]</scope>
</reference>
<protein>
    <submittedName>
        <fullName evidence="1">Uncharacterized protein</fullName>
    </submittedName>
</protein>
<evidence type="ECO:0000313" key="2">
    <source>
        <dbReference type="Proteomes" id="UP001497516"/>
    </source>
</evidence>
<accession>A0AAV2G7Q6</accession>
<proteinExistence type="predicted"/>
<evidence type="ECO:0000313" key="1">
    <source>
        <dbReference type="EMBL" id="CAL1406299.1"/>
    </source>
</evidence>
<keyword evidence="2" id="KW-1185">Reference proteome</keyword>
<gene>
    <name evidence="1" type="ORF">LTRI10_LOCUS46035</name>
</gene>
<sequence>MQRNQTQSRLEGGFIHGVEESNLESVGFNICEGAEFDHCPIEPSRQPCRCHRSIIAEREAQHGGEGWIWEIEE</sequence>